<evidence type="ECO:0000313" key="3">
    <source>
        <dbReference type="Proteomes" id="UP000255335"/>
    </source>
</evidence>
<reference evidence="2 3" key="1">
    <citation type="submission" date="2018-06" db="EMBL/GenBank/DDBJ databases">
        <authorList>
            <consortium name="Pathogen Informatics"/>
            <person name="Doyle S."/>
        </authorList>
    </citation>
    <scope>NUCLEOTIDE SEQUENCE [LARGE SCALE GENOMIC DNA]</scope>
    <source>
        <strain evidence="2 3">NCTC12221</strain>
    </source>
</reference>
<dbReference type="RefSeq" id="WP_115026589.1">
    <property type="nucleotide sequence ID" value="NZ_UGHZ01000003.1"/>
</dbReference>
<dbReference type="InterPro" id="IPR055270">
    <property type="entry name" value="Glyco_tran_10_C"/>
</dbReference>
<organism evidence="2 3">
    <name type="scientific">Helicobacter cinaedi</name>
    <dbReference type="NCBI Taxonomy" id="213"/>
    <lineage>
        <taxon>Bacteria</taxon>
        <taxon>Pseudomonadati</taxon>
        <taxon>Campylobacterota</taxon>
        <taxon>Epsilonproteobacteria</taxon>
        <taxon>Campylobacterales</taxon>
        <taxon>Helicobacteraceae</taxon>
        <taxon>Helicobacter</taxon>
    </lineage>
</organism>
<sequence>MQTRQINVFIPGEYDRSFIQSFLERQSPNADGIFSYQYNDDVGQTHKLEVLFQTSNANADYVVFFNKIKQDVECQCFKDKIFSIQQEPYIKSDSTYHIPFKNEFFKQEKTYEATSKTFTFVEELLATKKTKYIPHHPMLYFMLDSRLSFKELESLPLPTKPKTLSCIASMNKAAFAGHLKRSEFVRSFQNLITHKEESITCDFYGNGIQAISQKSEGILPYQYSIAIENSQTPHYFSEKIIDCFLGYCMPIYCGAPNIYEYFPKESLVLIDINQPESAYEIITQAIQNNLWQKNQDAILEARRLCLYKYNFIYGMGQIIAQDFLNTPDLLLTKQTYTLKAVKRTLLSHIQRNAWRLGNYLHLV</sequence>
<dbReference type="Pfam" id="PF00852">
    <property type="entry name" value="Glyco_transf_10"/>
    <property type="match status" value="1"/>
</dbReference>
<protein>
    <submittedName>
        <fullName evidence="2">Fucosyltransferase</fullName>
    </submittedName>
</protein>
<dbReference type="Proteomes" id="UP000255335">
    <property type="component" value="Unassembled WGS sequence"/>
</dbReference>
<accession>A0A377JVL3</accession>
<evidence type="ECO:0000259" key="1">
    <source>
        <dbReference type="Pfam" id="PF00852"/>
    </source>
</evidence>
<proteinExistence type="predicted"/>
<dbReference type="InterPro" id="IPR038577">
    <property type="entry name" value="GT10-like_C_sf"/>
</dbReference>
<feature type="domain" description="Fucosyltransferase C-terminal" evidence="1">
    <location>
        <begin position="192"/>
        <end position="271"/>
    </location>
</feature>
<evidence type="ECO:0000313" key="2">
    <source>
        <dbReference type="EMBL" id="STP13384.1"/>
    </source>
</evidence>
<dbReference type="AlphaFoldDB" id="A0A377JVL3"/>
<keyword evidence="2" id="KW-0328">Glycosyltransferase</keyword>
<gene>
    <name evidence="2" type="ORF">NCTC12221_01457</name>
</gene>
<name>A0A377JVL3_9HELI</name>
<dbReference type="GO" id="GO:0016757">
    <property type="term" value="F:glycosyltransferase activity"/>
    <property type="evidence" value="ECO:0007669"/>
    <property type="project" value="UniProtKB-KW"/>
</dbReference>
<dbReference type="Gene3D" id="3.40.50.11660">
    <property type="entry name" value="Glycosyl transferase family 10, C-terminal domain"/>
    <property type="match status" value="1"/>
</dbReference>
<keyword evidence="2" id="KW-0808">Transferase</keyword>
<dbReference type="SUPFAM" id="SSF53756">
    <property type="entry name" value="UDP-Glycosyltransferase/glycogen phosphorylase"/>
    <property type="match status" value="1"/>
</dbReference>
<dbReference type="EMBL" id="UGHZ01000003">
    <property type="protein sequence ID" value="STP13384.1"/>
    <property type="molecule type" value="Genomic_DNA"/>
</dbReference>